<name>A0A371XAE6_9HYPH</name>
<dbReference type="Pfam" id="PF13356">
    <property type="entry name" value="Arm-DNA-bind_3"/>
    <property type="match status" value="1"/>
</dbReference>
<reference evidence="3 4" key="1">
    <citation type="submission" date="2018-08" db="EMBL/GenBank/DDBJ databases">
        <title>Fulvimarina sp. 85, whole genome shotgun sequence.</title>
        <authorList>
            <person name="Tuo L."/>
        </authorList>
    </citation>
    <scope>NUCLEOTIDE SEQUENCE [LARGE SCALE GENOMIC DNA]</scope>
    <source>
        <strain evidence="3 4">85</strain>
    </source>
</reference>
<feature type="compositionally biased region" description="Basic and acidic residues" evidence="1">
    <location>
        <begin position="189"/>
        <end position="202"/>
    </location>
</feature>
<accession>A0A371XAE6</accession>
<dbReference type="InterPro" id="IPR038488">
    <property type="entry name" value="Integrase_DNA-bd_sf"/>
</dbReference>
<sequence>MVAREGMPVKARKNPTDEQLLRRMQHEPIAPHDPRARNDAYWALRHQGYPAALARRALRNTPPRFYREEVKLSGEYIDDIDPEDLLIVPKVNVEVQKLAVLVRPDLTEEIALNAPAWATEYTIWSEAISGFGVRVRPTGVRTYVVMFRIGGRGPQGKISLGKPGVLSFDLAKRMAREVRLEALSGTDPRPMHKSGELLRRAK</sequence>
<dbReference type="EMBL" id="QURL01000001">
    <property type="protein sequence ID" value="RFC66014.1"/>
    <property type="molecule type" value="Genomic_DNA"/>
</dbReference>
<dbReference type="InterPro" id="IPR025166">
    <property type="entry name" value="Integrase_DNA_bind_dom"/>
</dbReference>
<dbReference type="AlphaFoldDB" id="A0A371XAE6"/>
<feature type="region of interest" description="Disordered" evidence="1">
    <location>
        <begin position="182"/>
        <end position="202"/>
    </location>
</feature>
<proteinExistence type="predicted"/>
<evidence type="ECO:0000259" key="2">
    <source>
        <dbReference type="Pfam" id="PF13356"/>
    </source>
</evidence>
<feature type="domain" description="Integrase DNA-binding" evidence="2">
    <location>
        <begin position="129"/>
        <end position="189"/>
    </location>
</feature>
<comment type="caution">
    <text evidence="3">The sequence shown here is derived from an EMBL/GenBank/DDBJ whole genome shotgun (WGS) entry which is preliminary data.</text>
</comment>
<evidence type="ECO:0000313" key="4">
    <source>
        <dbReference type="Proteomes" id="UP000264310"/>
    </source>
</evidence>
<evidence type="ECO:0000256" key="1">
    <source>
        <dbReference type="SAM" id="MobiDB-lite"/>
    </source>
</evidence>
<organism evidence="3 4">
    <name type="scientific">Fulvimarina endophytica</name>
    <dbReference type="NCBI Taxonomy" id="2293836"/>
    <lineage>
        <taxon>Bacteria</taxon>
        <taxon>Pseudomonadati</taxon>
        <taxon>Pseudomonadota</taxon>
        <taxon>Alphaproteobacteria</taxon>
        <taxon>Hyphomicrobiales</taxon>
        <taxon>Aurantimonadaceae</taxon>
        <taxon>Fulvimarina</taxon>
    </lineage>
</organism>
<protein>
    <submittedName>
        <fullName evidence="3">DUF4102 domain-containing protein</fullName>
    </submittedName>
</protein>
<gene>
    <name evidence="3" type="ORF">DYI37_00590</name>
</gene>
<dbReference type="Proteomes" id="UP000264310">
    <property type="component" value="Unassembled WGS sequence"/>
</dbReference>
<evidence type="ECO:0000313" key="3">
    <source>
        <dbReference type="EMBL" id="RFC66014.1"/>
    </source>
</evidence>
<keyword evidence="4" id="KW-1185">Reference proteome</keyword>
<dbReference type="Gene3D" id="3.30.160.390">
    <property type="entry name" value="Integrase, DNA-binding domain"/>
    <property type="match status" value="1"/>
</dbReference>